<gene>
    <name evidence="3" type="ORF">BSK51_06120</name>
    <name evidence="4" type="ORF">BSK65_02990</name>
</gene>
<dbReference type="EMBL" id="MPTD01000003">
    <property type="protein sequence ID" value="OMD54640.1"/>
    <property type="molecule type" value="Genomic_DNA"/>
</dbReference>
<evidence type="ECO:0000256" key="1">
    <source>
        <dbReference type="PROSITE-ProRule" id="PRU00339"/>
    </source>
</evidence>
<accession>A0A1R0ZPJ8</accession>
<protein>
    <recommendedName>
        <fullName evidence="2">Tetratrico peptide repeat group 5 domain-containing protein</fullName>
    </recommendedName>
</protein>
<evidence type="ECO:0000313" key="3">
    <source>
        <dbReference type="EMBL" id="OMD54640.1"/>
    </source>
</evidence>
<dbReference type="Pfam" id="PF12688">
    <property type="entry name" value="TPR_5"/>
    <property type="match status" value="1"/>
</dbReference>
<keyword evidence="5" id="KW-1185">Reference proteome</keyword>
<evidence type="ECO:0000259" key="2">
    <source>
        <dbReference type="Pfam" id="PF12688"/>
    </source>
</evidence>
<reference evidence="4 6" key="1">
    <citation type="submission" date="2016-11" db="EMBL/GenBank/DDBJ databases">
        <title>Paenibacillus species isolates.</title>
        <authorList>
            <person name="Beno S.M."/>
        </authorList>
    </citation>
    <scope>NUCLEOTIDE SEQUENCE [LARGE SCALE GENOMIC DNA]</scope>
    <source>
        <strain evidence="4 6">FSL H7-0443</strain>
        <strain evidence="3 5">FSL R5-0923</strain>
    </source>
</reference>
<dbReference type="InterPro" id="IPR011990">
    <property type="entry name" value="TPR-like_helical_dom_sf"/>
</dbReference>
<evidence type="ECO:0000313" key="4">
    <source>
        <dbReference type="EMBL" id="OME74653.1"/>
    </source>
</evidence>
<feature type="repeat" description="TPR" evidence="1">
    <location>
        <begin position="81"/>
        <end position="114"/>
    </location>
</feature>
<dbReference type="AlphaFoldDB" id="A0A1R0ZPJ8"/>
<feature type="domain" description="Tetratrico peptide repeat group 5" evidence="2">
    <location>
        <begin position="47"/>
        <end position="165"/>
    </location>
</feature>
<evidence type="ECO:0000313" key="6">
    <source>
        <dbReference type="Proteomes" id="UP000187425"/>
    </source>
</evidence>
<dbReference type="Gene3D" id="1.25.40.10">
    <property type="entry name" value="Tetratricopeptide repeat domain"/>
    <property type="match status" value="1"/>
</dbReference>
<name>A0A1R0ZPJ8_9BACL</name>
<comment type="caution">
    <text evidence="4">The sequence shown here is derived from an EMBL/GenBank/DDBJ whole genome shotgun (WGS) entry which is preliminary data.</text>
</comment>
<evidence type="ECO:0000313" key="5">
    <source>
        <dbReference type="Proteomes" id="UP000187313"/>
    </source>
</evidence>
<dbReference type="SUPFAM" id="SSF48452">
    <property type="entry name" value="TPR-like"/>
    <property type="match status" value="1"/>
</dbReference>
<proteinExistence type="predicted"/>
<dbReference type="EMBL" id="MPTW01000001">
    <property type="protein sequence ID" value="OME74653.1"/>
    <property type="molecule type" value="Genomic_DNA"/>
</dbReference>
<keyword evidence="1" id="KW-0802">TPR repeat</keyword>
<dbReference type="RefSeq" id="WP_076283177.1">
    <property type="nucleotide sequence ID" value="NZ_MPTD01000003.1"/>
</dbReference>
<dbReference type="SMART" id="SM00028">
    <property type="entry name" value="TPR"/>
    <property type="match status" value="2"/>
</dbReference>
<dbReference type="OrthoDB" id="193829at2"/>
<dbReference type="InterPro" id="IPR041656">
    <property type="entry name" value="TPR_5"/>
</dbReference>
<dbReference type="PROSITE" id="PS50005">
    <property type="entry name" value="TPR"/>
    <property type="match status" value="1"/>
</dbReference>
<sequence>MCDNKGGLSLENQLVEAVALRNEGKAEEARVMLLELYEQNSNDAELLYQLAWTHDVLGLEREAVPYYEKSLTLGLSTEQRVGALLGLGSTYRTLGEYENSKAILEQAIQEYPENKEFPVFLAMTLHNLGDHSLAMGMLLKLLAETSADEGIRSYSKAISYYSDKLEQVWD</sequence>
<organism evidence="4 6">
    <name type="scientific">Paenibacillus odorifer</name>
    <dbReference type="NCBI Taxonomy" id="189426"/>
    <lineage>
        <taxon>Bacteria</taxon>
        <taxon>Bacillati</taxon>
        <taxon>Bacillota</taxon>
        <taxon>Bacilli</taxon>
        <taxon>Bacillales</taxon>
        <taxon>Paenibacillaceae</taxon>
        <taxon>Paenibacillus</taxon>
    </lineage>
</organism>
<dbReference type="InterPro" id="IPR019734">
    <property type="entry name" value="TPR_rpt"/>
</dbReference>
<dbReference type="Proteomes" id="UP000187425">
    <property type="component" value="Unassembled WGS sequence"/>
</dbReference>
<dbReference type="Proteomes" id="UP000187313">
    <property type="component" value="Unassembled WGS sequence"/>
</dbReference>